<keyword evidence="7" id="KW-0030">Aminoacyl-tRNA synthetase</keyword>
<organism evidence="9">
    <name type="scientific">marine sediment metagenome</name>
    <dbReference type="NCBI Taxonomy" id="412755"/>
    <lineage>
        <taxon>unclassified sequences</taxon>
        <taxon>metagenomes</taxon>
        <taxon>ecological metagenomes</taxon>
    </lineage>
</organism>
<dbReference type="InterPro" id="IPR006194">
    <property type="entry name" value="Gly-tRNA-synth_heterodimer"/>
</dbReference>
<evidence type="ECO:0000256" key="4">
    <source>
        <dbReference type="ARBA" id="ARBA00022741"/>
    </source>
</evidence>
<evidence type="ECO:0000256" key="6">
    <source>
        <dbReference type="ARBA" id="ARBA00022917"/>
    </source>
</evidence>
<feature type="non-terminal residue" evidence="9">
    <location>
        <position position="1"/>
    </location>
</feature>
<gene>
    <name evidence="9" type="ORF">S01H1_02645</name>
</gene>
<sequence>DFNFLHQVEKKIQALQKFRDISKDFETLAISFKRIINIGKGFKETYSVNPDLFEHKSEEGLWEIFQLLKDEAKREIDRENYFEALSIISRIIKPVDEFFSEVMVMAEDKRIKENRLGILKNLQEFFLQIGDFSKFSI</sequence>
<evidence type="ECO:0000256" key="7">
    <source>
        <dbReference type="ARBA" id="ARBA00023146"/>
    </source>
</evidence>
<evidence type="ECO:0000256" key="2">
    <source>
        <dbReference type="ARBA" id="ARBA00012829"/>
    </source>
</evidence>
<proteinExistence type="inferred from homology"/>
<dbReference type="GO" id="GO:0005524">
    <property type="term" value="F:ATP binding"/>
    <property type="evidence" value="ECO:0007669"/>
    <property type="project" value="UniProtKB-KW"/>
</dbReference>
<comment type="catalytic activity">
    <reaction evidence="8">
        <text>tRNA(Gly) + glycine + ATP = glycyl-tRNA(Gly) + AMP + diphosphate</text>
        <dbReference type="Rhea" id="RHEA:16013"/>
        <dbReference type="Rhea" id="RHEA-COMP:9664"/>
        <dbReference type="Rhea" id="RHEA-COMP:9683"/>
        <dbReference type="ChEBI" id="CHEBI:30616"/>
        <dbReference type="ChEBI" id="CHEBI:33019"/>
        <dbReference type="ChEBI" id="CHEBI:57305"/>
        <dbReference type="ChEBI" id="CHEBI:78442"/>
        <dbReference type="ChEBI" id="CHEBI:78522"/>
        <dbReference type="ChEBI" id="CHEBI:456215"/>
        <dbReference type="EC" id="6.1.1.14"/>
    </reaction>
</comment>
<protein>
    <recommendedName>
        <fullName evidence="2">glycine--tRNA ligase</fullName>
        <ecNumber evidence="2">6.1.1.14</ecNumber>
    </recommendedName>
</protein>
<accession>X0RMN3</accession>
<dbReference type="GO" id="GO:0006426">
    <property type="term" value="P:glycyl-tRNA aminoacylation"/>
    <property type="evidence" value="ECO:0007669"/>
    <property type="project" value="InterPro"/>
</dbReference>
<dbReference type="PANTHER" id="PTHR30075">
    <property type="entry name" value="GLYCYL-TRNA SYNTHETASE"/>
    <property type="match status" value="1"/>
</dbReference>
<comment type="similarity">
    <text evidence="1">Belongs to the class-II aminoacyl-tRNA synthetase family.</text>
</comment>
<keyword evidence="6" id="KW-0648">Protein biosynthesis</keyword>
<evidence type="ECO:0000256" key="1">
    <source>
        <dbReference type="ARBA" id="ARBA00008226"/>
    </source>
</evidence>
<dbReference type="GO" id="GO:0005829">
    <property type="term" value="C:cytosol"/>
    <property type="evidence" value="ECO:0007669"/>
    <property type="project" value="TreeGrafter"/>
</dbReference>
<evidence type="ECO:0000313" key="9">
    <source>
        <dbReference type="EMBL" id="GAF70038.1"/>
    </source>
</evidence>
<dbReference type="EMBL" id="BARS01001309">
    <property type="protein sequence ID" value="GAF70038.1"/>
    <property type="molecule type" value="Genomic_DNA"/>
</dbReference>
<dbReference type="PANTHER" id="PTHR30075:SF2">
    <property type="entry name" value="GLYCINE--TRNA LIGASE, CHLOROPLASTIC_MITOCHONDRIAL 2"/>
    <property type="match status" value="1"/>
</dbReference>
<evidence type="ECO:0000256" key="3">
    <source>
        <dbReference type="ARBA" id="ARBA00022598"/>
    </source>
</evidence>
<dbReference type="GO" id="GO:0004820">
    <property type="term" value="F:glycine-tRNA ligase activity"/>
    <property type="evidence" value="ECO:0007669"/>
    <property type="project" value="UniProtKB-EC"/>
</dbReference>
<evidence type="ECO:0000256" key="8">
    <source>
        <dbReference type="ARBA" id="ARBA00047937"/>
    </source>
</evidence>
<comment type="caution">
    <text evidence="9">The sequence shown here is derived from an EMBL/GenBank/DDBJ whole genome shotgun (WGS) entry which is preliminary data.</text>
</comment>
<reference evidence="9" key="1">
    <citation type="journal article" date="2014" name="Front. Microbiol.">
        <title>High frequency of phylogenetically diverse reductive dehalogenase-homologous genes in deep subseafloor sedimentary metagenomes.</title>
        <authorList>
            <person name="Kawai M."/>
            <person name="Futagami T."/>
            <person name="Toyoda A."/>
            <person name="Takaki Y."/>
            <person name="Nishi S."/>
            <person name="Hori S."/>
            <person name="Arai W."/>
            <person name="Tsubouchi T."/>
            <person name="Morono Y."/>
            <person name="Uchiyama I."/>
            <person name="Ito T."/>
            <person name="Fujiyama A."/>
            <person name="Inagaki F."/>
            <person name="Takami H."/>
        </authorList>
    </citation>
    <scope>NUCLEOTIDE SEQUENCE</scope>
    <source>
        <strain evidence="9">Expedition CK06-06</strain>
    </source>
</reference>
<name>X0RMN3_9ZZZZ</name>
<keyword evidence="3" id="KW-0436">Ligase</keyword>
<keyword evidence="5" id="KW-0067">ATP-binding</keyword>
<dbReference type="PROSITE" id="PS50861">
    <property type="entry name" value="AA_TRNA_LIGASE_II_GLYAB"/>
    <property type="match status" value="1"/>
</dbReference>
<dbReference type="EC" id="6.1.1.14" evidence="2"/>
<keyword evidence="4" id="KW-0547">Nucleotide-binding</keyword>
<dbReference type="AlphaFoldDB" id="X0RMN3"/>
<evidence type="ECO:0000256" key="5">
    <source>
        <dbReference type="ARBA" id="ARBA00022840"/>
    </source>
</evidence>